<dbReference type="PaxDb" id="3708-A0A078FPL5"/>
<gene>
    <name evidence="2" type="primary">BnaCnng04190D</name>
    <name evidence="2" type="ORF">GSBRNA2T00085060001</name>
</gene>
<feature type="chain" id="PRO_5001734835" evidence="1">
    <location>
        <begin position="22"/>
        <end position="82"/>
    </location>
</feature>
<evidence type="ECO:0000313" key="3">
    <source>
        <dbReference type="Proteomes" id="UP000028999"/>
    </source>
</evidence>
<reference evidence="2 3" key="1">
    <citation type="journal article" date="2014" name="Science">
        <title>Plant genetics. Early allopolyploid evolution in the post-Neolithic Brassica napus oilseed genome.</title>
        <authorList>
            <person name="Chalhoub B."/>
            <person name="Denoeud F."/>
            <person name="Liu S."/>
            <person name="Parkin I.A."/>
            <person name="Tang H."/>
            <person name="Wang X."/>
            <person name="Chiquet J."/>
            <person name="Belcram H."/>
            <person name="Tong C."/>
            <person name="Samans B."/>
            <person name="Correa M."/>
            <person name="Da Silva C."/>
            <person name="Just J."/>
            <person name="Falentin C."/>
            <person name="Koh C.S."/>
            <person name="Le Clainche I."/>
            <person name="Bernard M."/>
            <person name="Bento P."/>
            <person name="Noel B."/>
            <person name="Labadie K."/>
            <person name="Alberti A."/>
            <person name="Charles M."/>
            <person name="Arnaud D."/>
            <person name="Guo H."/>
            <person name="Daviaud C."/>
            <person name="Alamery S."/>
            <person name="Jabbari K."/>
            <person name="Zhao M."/>
            <person name="Edger P.P."/>
            <person name="Chelaifa H."/>
            <person name="Tack D."/>
            <person name="Lassalle G."/>
            <person name="Mestiri I."/>
            <person name="Schnel N."/>
            <person name="Le Paslier M.C."/>
            <person name="Fan G."/>
            <person name="Renault V."/>
            <person name="Bayer P.E."/>
            <person name="Golicz A.A."/>
            <person name="Manoli S."/>
            <person name="Lee T.H."/>
            <person name="Thi V.H."/>
            <person name="Chalabi S."/>
            <person name="Hu Q."/>
            <person name="Fan C."/>
            <person name="Tollenaere R."/>
            <person name="Lu Y."/>
            <person name="Battail C."/>
            <person name="Shen J."/>
            <person name="Sidebottom C.H."/>
            <person name="Wang X."/>
            <person name="Canaguier A."/>
            <person name="Chauveau A."/>
            <person name="Berard A."/>
            <person name="Deniot G."/>
            <person name="Guan M."/>
            <person name="Liu Z."/>
            <person name="Sun F."/>
            <person name="Lim Y.P."/>
            <person name="Lyons E."/>
            <person name="Town C.D."/>
            <person name="Bancroft I."/>
            <person name="Wang X."/>
            <person name="Meng J."/>
            <person name="Ma J."/>
            <person name="Pires J.C."/>
            <person name="King G.J."/>
            <person name="Brunel D."/>
            <person name="Delourme R."/>
            <person name="Renard M."/>
            <person name="Aury J.M."/>
            <person name="Adams K.L."/>
            <person name="Batley J."/>
            <person name="Snowdon R.J."/>
            <person name="Tost J."/>
            <person name="Edwards D."/>
            <person name="Zhou Y."/>
            <person name="Hua W."/>
            <person name="Sharpe A.G."/>
            <person name="Paterson A.H."/>
            <person name="Guan C."/>
            <person name="Wincker P."/>
        </authorList>
    </citation>
    <scope>NUCLEOTIDE SEQUENCE [LARGE SCALE GENOMIC DNA]</scope>
    <source>
        <strain evidence="3">cv. Darmor-bzh</strain>
    </source>
</reference>
<proteinExistence type="predicted"/>
<evidence type="ECO:0000256" key="1">
    <source>
        <dbReference type="SAM" id="SignalP"/>
    </source>
</evidence>
<accession>A0A078FPL5</accession>
<organism evidence="2 3">
    <name type="scientific">Brassica napus</name>
    <name type="common">Rape</name>
    <dbReference type="NCBI Taxonomy" id="3708"/>
    <lineage>
        <taxon>Eukaryota</taxon>
        <taxon>Viridiplantae</taxon>
        <taxon>Streptophyta</taxon>
        <taxon>Embryophyta</taxon>
        <taxon>Tracheophyta</taxon>
        <taxon>Spermatophyta</taxon>
        <taxon>Magnoliopsida</taxon>
        <taxon>eudicotyledons</taxon>
        <taxon>Gunneridae</taxon>
        <taxon>Pentapetalae</taxon>
        <taxon>rosids</taxon>
        <taxon>malvids</taxon>
        <taxon>Brassicales</taxon>
        <taxon>Brassicaceae</taxon>
        <taxon>Brassiceae</taxon>
        <taxon>Brassica</taxon>
    </lineage>
</organism>
<protein>
    <submittedName>
        <fullName evidence="2">BnaCnng04190D protein</fullName>
    </submittedName>
</protein>
<dbReference type="SMR" id="A0A078FPL5"/>
<dbReference type="STRING" id="3708.A0A078FPL5"/>
<dbReference type="Proteomes" id="UP000028999">
    <property type="component" value="Unassembled WGS sequence"/>
</dbReference>
<dbReference type="EMBL" id="LK032050">
    <property type="protein sequence ID" value="CDY15016.1"/>
    <property type="molecule type" value="Genomic_DNA"/>
</dbReference>
<dbReference type="AlphaFoldDB" id="A0A078FPL5"/>
<dbReference type="Gramene" id="CDY15016">
    <property type="protein sequence ID" value="CDY15016"/>
    <property type="gene ID" value="GSBRNA2T00085060001"/>
</dbReference>
<feature type="signal peptide" evidence="1">
    <location>
        <begin position="1"/>
        <end position="21"/>
    </location>
</feature>
<sequence>MRTTRFACLLLLTMLLKFSHGSITPTNPLSIGQTLSSSNDVYELGFFSPHNTQDQYVGIWLKGTTPQVVVWRCVVHRRNFCI</sequence>
<name>A0A078FPL5_BRANA</name>
<evidence type="ECO:0000313" key="2">
    <source>
        <dbReference type="EMBL" id="CDY15016.1"/>
    </source>
</evidence>
<keyword evidence="3" id="KW-1185">Reference proteome</keyword>
<keyword evidence="1" id="KW-0732">Signal</keyword>